<reference evidence="7 8" key="1">
    <citation type="submission" date="2015-09" db="EMBL/GenBank/DDBJ databases">
        <authorList>
            <consortium name="Pathogen Informatics"/>
        </authorList>
    </citation>
    <scope>NUCLEOTIDE SEQUENCE [LARGE SCALE GENOMIC DNA]</scope>
    <source>
        <strain evidence="7 8">2789STDY5608828</strain>
    </source>
</reference>
<dbReference type="GO" id="GO:0000917">
    <property type="term" value="P:division septum assembly"/>
    <property type="evidence" value="ECO:0007669"/>
    <property type="project" value="UniProtKB-KW"/>
</dbReference>
<sequence length="171" mass="19353">MNVIDKICGKFGLSDPDEDEKLALAEEEERERERSQKRAAEQKEEETLGSNRDHQEKETSNVVNLHSGASVRENVVAAQMKVIIIEPKTFDDAQQVANNLRERKPVVINFEHTDAEAAKRIIDFISGTTYALNGEIKKVGHNVFLCAPSNVNVTYTEEERKVSAEMPWLKK</sequence>
<dbReference type="RefSeq" id="WP_036376997.1">
    <property type="nucleotide sequence ID" value="NZ_CABIWZ010000010.1"/>
</dbReference>
<dbReference type="GeneID" id="83709357"/>
<dbReference type="HAMAP" id="MF_01197">
    <property type="entry name" value="SepF"/>
    <property type="match status" value="1"/>
</dbReference>
<keyword evidence="8" id="KW-1185">Reference proteome</keyword>
<evidence type="ECO:0000256" key="5">
    <source>
        <dbReference type="HAMAP-Rule" id="MF_01197"/>
    </source>
</evidence>
<dbReference type="GO" id="GO:0005737">
    <property type="term" value="C:cytoplasm"/>
    <property type="evidence" value="ECO:0007669"/>
    <property type="project" value="UniProtKB-SubCell"/>
</dbReference>
<dbReference type="GO" id="GO:0043093">
    <property type="term" value="P:FtsZ-dependent cytokinesis"/>
    <property type="evidence" value="ECO:0007669"/>
    <property type="project" value="UniProtKB-UniRule"/>
</dbReference>
<accession>A0A174ADV5</accession>
<feature type="region of interest" description="Disordered" evidence="6">
    <location>
        <begin position="1"/>
        <end position="64"/>
    </location>
</feature>
<dbReference type="PANTHER" id="PTHR35798:SF1">
    <property type="entry name" value="CELL DIVISION PROTEIN SEPF"/>
    <property type="match status" value="1"/>
</dbReference>
<dbReference type="InterPro" id="IPR038594">
    <property type="entry name" value="SepF-like_sf"/>
</dbReference>
<dbReference type="eggNOG" id="COG1799">
    <property type="taxonomic scope" value="Bacteria"/>
</dbReference>
<dbReference type="Gene3D" id="3.30.110.150">
    <property type="entry name" value="SepF-like protein"/>
    <property type="match status" value="1"/>
</dbReference>
<evidence type="ECO:0000313" key="8">
    <source>
        <dbReference type="Proteomes" id="UP000095546"/>
    </source>
</evidence>
<evidence type="ECO:0000313" key="7">
    <source>
        <dbReference type="EMBL" id="CUN85675.1"/>
    </source>
</evidence>
<proteinExistence type="inferred from homology"/>
<dbReference type="InterPro" id="IPR023052">
    <property type="entry name" value="Cell_div_SepF"/>
</dbReference>
<dbReference type="OrthoDB" id="9815206at2"/>
<evidence type="ECO:0000256" key="1">
    <source>
        <dbReference type="ARBA" id="ARBA00022618"/>
    </source>
</evidence>
<keyword evidence="2 5" id="KW-0717">Septation</keyword>
<comment type="similarity">
    <text evidence="5">Belongs to the SepF family.</text>
</comment>
<dbReference type="PANTHER" id="PTHR35798">
    <property type="entry name" value="CELL DIVISION PROTEIN SEPF"/>
    <property type="match status" value="1"/>
</dbReference>
<evidence type="ECO:0000256" key="2">
    <source>
        <dbReference type="ARBA" id="ARBA00023210"/>
    </source>
</evidence>
<dbReference type="AlphaFoldDB" id="A0A174ADV5"/>
<evidence type="ECO:0000256" key="6">
    <source>
        <dbReference type="SAM" id="MobiDB-lite"/>
    </source>
</evidence>
<gene>
    <name evidence="7" type="primary">sepF_1</name>
    <name evidence="5" type="synonym">sepF</name>
    <name evidence="7" type="ORF">ERS852385_01533</name>
</gene>
<keyword evidence="3 5" id="KW-0131">Cell cycle</keyword>
<dbReference type="STRING" id="187979.ERS852385_01533"/>
<comment type="subcellular location">
    <subcellularLocation>
        <location evidence="5">Cytoplasm</location>
    </subcellularLocation>
    <text evidence="5">Localizes to the division site, in a FtsZ-dependent manner.</text>
</comment>
<evidence type="ECO:0000256" key="4">
    <source>
        <dbReference type="ARBA" id="ARBA00044936"/>
    </source>
</evidence>
<dbReference type="Proteomes" id="UP000095546">
    <property type="component" value="Unassembled WGS sequence"/>
</dbReference>
<name>A0A174ADV5_9FIRM</name>
<organism evidence="7 8">
    <name type="scientific">Mitsuokella jalaludinii</name>
    <dbReference type="NCBI Taxonomy" id="187979"/>
    <lineage>
        <taxon>Bacteria</taxon>
        <taxon>Bacillati</taxon>
        <taxon>Bacillota</taxon>
        <taxon>Negativicutes</taxon>
        <taxon>Selenomonadales</taxon>
        <taxon>Selenomonadaceae</taxon>
        <taxon>Mitsuokella</taxon>
    </lineage>
</organism>
<evidence type="ECO:0000256" key="3">
    <source>
        <dbReference type="ARBA" id="ARBA00023306"/>
    </source>
</evidence>
<comment type="subunit">
    <text evidence="5">Homodimer. Interacts with FtsZ.</text>
</comment>
<feature type="compositionally biased region" description="Acidic residues" evidence="6">
    <location>
        <begin position="15"/>
        <end position="30"/>
    </location>
</feature>
<dbReference type="InterPro" id="IPR007561">
    <property type="entry name" value="Cell_div_SepF/SepF-rel"/>
</dbReference>
<keyword evidence="5" id="KW-0963">Cytoplasm</keyword>
<comment type="function">
    <text evidence="4 5">Cell division protein that is part of the divisome complex and is recruited early to the Z-ring. Probably stimulates Z-ring formation, perhaps through the cross-linking of FtsZ protofilaments. Its function overlaps with FtsA.</text>
</comment>
<protein>
    <recommendedName>
        <fullName evidence="5">Cell division protein SepF</fullName>
    </recommendedName>
</protein>
<dbReference type="EMBL" id="CYYU01000010">
    <property type="protein sequence ID" value="CUN85675.1"/>
    <property type="molecule type" value="Genomic_DNA"/>
</dbReference>
<dbReference type="Pfam" id="PF04472">
    <property type="entry name" value="SepF"/>
    <property type="match status" value="1"/>
</dbReference>
<feature type="compositionally biased region" description="Basic and acidic residues" evidence="6">
    <location>
        <begin position="31"/>
        <end position="59"/>
    </location>
</feature>
<keyword evidence="1 5" id="KW-0132">Cell division</keyword>